<feature type="transmembrane region" description="Helical" evidence="10">
    <location>
        <begin position="21"/>
        <end position="39"/>
    </location>
</feature>
<keyword evidence="7 10" id="KW-0472">Membrane</keyword>
<dbReference type="Proteomes" id="UP000038045">
    <property type="component" value="Unplaced"/>
</dbReference>
<dbReference type="GO" id="GO:0071816">
    <property type="term" value="P:tail-anchored membrane protein insertion into ER membrane"/>
    <property type="evidence" value="ECO:0007669"/>
    <property type="project" value="InterPro"/>
</dbReference>
<comment type="similarity">
    <text evidence="2">Belongs to the WRB/GET1 family.</text>
</comment>
<protein>
    <recommendedName>
        <fullName evidence="3">Guided entry of tail-anchored proteins factor 1</fullName>
    </recommendedName>
    <alternativeName>
        <fullName evidence="8">Tail-anchored protein insertion receptor WRB</fullName>
    </alternativeName>
    <alternativeName>
        <fullName evidence="9">Tryptophan-rich basic protein</fullName>
    </alternativeName>
</protein>
<dbReference type="PANTHER" id="PTHR42650:SF1">
    <property type="entry name" value="GUIDED ENTRY OF TAIL-ANCHORED PROTEINS FACTOR 1"/>
    <property type="match status" value="1"/>
</dbReference>
<evidence type="ECO:0000256" key="9">
    <source>
        <dbReference type="ARBA" id="ARBA00033006"/>
    </source>
</evidence>
<dbReference type="GO" id="GO:0043529">
    <property type="term" value="C:GET complex"/>
    <property type="evidence" value="ECO:0007669"/>
    <property type="project" value="TreeGrafter"/>
</dbReference>
<dbReference type="Gene3D" id="1.10.287.660">
    <property type="entry name" value="Helix hairpin bin"/>
    <property type="match status" value="1"/>
</dbReference>
<organism evidence="11 12">
    <name type="scientific">Parastrongyloides trichosuri</name>
    <name type="common">Possum-specific nematode worm</name>
    <dbReference type="NCBI Taxonomy" id="131310"/>
    <lineage>
        <taxon>Eukaryota</taxon>
        <taxon>Metazoa</taxon>
        <taxon>Ecdysozoa</taxon>
        <taxon>Nematoda</taxon>
        <taxon>Chromadorea</taxon>
        <taxon>Rhabditida</taxon>
        <taxon>Tylenchina</taxon>
        <taxon>Panagrolaimomorpha</taxon>
        <taxon>Strongyloidoidea</taxon>
        <taxon>Strongyloididae</taxon>
        <taxon>Parastrongyloides</taxon>
    </lineage>
</organism>
<evidence type="ECO:0000256" key="5">
    <source>
        <dbReference type="ARBA" id="ARBA00022824"/>
    </source>
</evidence>
<evidence type="ECO:0000256" key="10">
    <source>
        <dbReference type="SAM" id="Phobius"/>
    </source>
</evidence>
<reference evidence="12" key="1">
    <citation type="submission" date="2017-02" db="UniProtKB">
        <authorList>
            <consortium name="WormBaseParasite"/>
        </authorList>
    </citation>
    <scope>IDENTIFICATION</scope>
</reference>
<evidence type="ECO:0000313" key="12">
    <source>
        <dbReference type="WBParaSite" id="PTRK_0000950900.1"/>
    </source>
</evidence>
<keyword evidence="4 10" id="KW-0812">Transmembrane</keyword>
<evidence type="ECO:0000313" key="11">
    <source>
        <dbReference type="Proteomes" id="UP000038045"/>
    </source>
</evidence>
<dbReference type="GO" id="GO:0043495">
    <property type="term" value="F:protein-membrane adaptor activity"/>
    <property type="evidence" value="ECO:0007669"/>
    <property type="project" value="TreeGrafter"/>
</dbReference>
<dbReference type="AlphaFoldDB" id="A0A0N4ZLX1"/>
<evidence type="ECO:0000256" key="4">
    <source>
        <dbReference type="ARBA" id="ARBA00022692"/>
    </source>
</evidence>
<proteinExistence type="inferred from homology"/>
<evidence type="ECO:0000256" key="3">
    <source>
        <dbReference type="ARBA" id="ARBA00017951"/>
    </source>
</evidence>
<dbReference type="PANTHER" id="PTHR42650">
    <property type="entry name" value="TAIL-ANCHORED PROTEIN INSERTION RECEPTOR WRB"/>
    <property type="match status" value="1"/>
</dbReference>
<dbReference type="Pfam" id="PF04420">
    <property type="entry name" value="CHD5"/>
    <property type="match status" value="1"/>
</dbReference>
<sequence length="207" mass="24690">MSDDIYDGKIYQINKNLNPTIIVYSLLAVILYKYNDWLFQLIKNKFNKFIPMTEEEKMIKDNIEEIKTLTIERNKYSIKDDFAKYMKIERKIVKLNDINKKIEGKNNGINREQLIKNMIQKILVNLPMSIFLYLSYDSIIFCMPKYEFPIFYRILAFPNIFYSSNYYSNDVFPVSLFTFVLISFLSIGYLLDYFKATSKIISHKKGE</sequence>
<keyword evidence="11" id="KW-1185">Reference proteome</keyword>
<feature type="transmembrane region" description="Helical" evidence="10">
    <location>
        <begin position="122"/>
        <end position="141"/>
    </location>
</feature>
<evidence type="ECO:0000256" key="6">
    <source>
        <dbReference type="ARBA" id="ARBA00022989"/>
    </source>
</evidence>
<evidence type="ECO:0000256" key="1">
    <source>
        <dbReference type="ARBA" id="ARBA00004477"/>
    </source>
</evidence>
<keyword evidence="5" id="KW-0256">Endoplasmic reticulum</keyword>
<keyword evidence="6 10" id="KW-1133">Transmembrane helix</keyword>
<name>A0A0N4ZLX1_PARTI</name>
<accession>A0A0N4ZLX1</accession>
<dbReference type="InterPro" id="IPR029012">
    <property type="entry name" value="Helix_hairpin_bin_sf"/>
</dbReference>
<feature type="transmembrane region" description="Helical" evidence="10">
    <location>
        <begin position="171"/>
        <end position="191"/>
    </location>
</feature>
<dbReference type="GO" id="GO:0005789">
    <property type="term" value="C:endoplasmic reticulum membrane"/>
    <property type="evidence" value="ECO:0007669"/>
    <property type="project" value="UniProtKB-SubCell"/>
</dbReference>
<evidence type="ECO:0000256" key="8">
    <source>
        <dbReference type="ARBA" id="ARBA00032437"/>
    </source>
</evidence>
<evidence type="ECO:0000256" key="7">
    <source>
        <dbReference type="ARBA" id="ARBA00023136"/>
    </source>
</evidence>
<dbReference type="InterPro" id="IPR028945">
    <property type="entry name" value="Get1"/>
</dbReference>
<evidence type="ECO:0000256" key="2">
    <source>
        <dbReference type="ARBA" id="ARBA00010799"/>
    </source>
</evidence>
<comment type="subcellular location">
    <subcellularLocation>
        <location evidence="1">Endoplasmic reticulum membrane</location>
        <topology evidence="1">Multi-pass membrane protein</topology>
    </subcellularLocation>
</comment>
<dbReference type="WBParaSite" id="PTRK_0000950900.1">
    <property type="protein sequence ID" value="PTRK_0000950900.1"/>
    <property type="gene ID" value="PTRK_0000950900"/>
</dbReference>